<keyword evidence="4" id="KW-0411">Iron-sulfur</keyword>
<dbReference type="Gene3D" id="3.20.20.70">
    <property type="entry name" value="Aldolase class I"/>
    <property type="match status" value="1"/>
</dbReference>
<evidence type="ECO:0000313" key="6">
    <source>
        <dbReference type="EMBL" id="MSS63428.1"/>
    </source>
</evidence>
<keyword evidence="2" id="KW-0479">Metal-binding</keyword>
<comment type="caution">
    <text evidence="6">The sequence shown here is derived from an EMBL/GenBank/DDBJ whole genome shotgun (WGS) entry which is preliminary data.</text>
</comment>
<dbReference type="PANTHER" id="PTHR13932:SF1">
    <property type="entry name" value="OXYGEN-INDEPENDENT COPROPORPHYRINOGEN-III OXIDASE-LIKE PROTEIN HEMZ"/>
    <property type="match status" value="1"/>
</dbReference>
<keyword evidence="3" id="KW-0408">Iron</keyword>
<evidence type="ECO:0000259" key="5">
    <source>
        <dbReference type="PROSITE" id="PS51918"/>
    </source>
</evidence>
<proteinExistence type="predicted"/>
<dbReference type="GO" id="GO:0046872">
    <property type="term" value="F:metal ion binding"/>
    <property type="evidence" value="ECO:0007669"/>
    <property type="project" value="UniProtKB-KW"/>
</dbReference>
<evidence type="ECO:0000313" key="7">
    <source>
        <dbReference type="Proteomes" id="UP000482209"/>
    </source>
</evidence>
<dbReference type="SFLD" id="SFLDG01065">
    <property type="entry name" value="anaerobic_coproporphyrinogen-I"/>
    <property type="match status" value="1"/>
</dbReference>
<name>A0A6L5XYZ2_9FIRM</name>
<sequence length="501" mass="57447">MITIEINSNALAYDAQSLTKSFFPEEDIIVLETMEDKTKGRILEVELEEDKVVISLIQDGKVAMKKEKANIFDEEKEWIRSEDSIKEAKRKHYKNQFKILLYQMLEQVSGRTLPWGTLTGVRPTKIPMGYYLSGDTRDCIKNYMQKHYLCQDNKIDISLDIVEKEASILEEIDYKNGYSIYIGIPFCPTTCLYCSFTSFSYTKYESYAEPYLNALFKEIDYAAHCIPNKKLNTIYVGGGTPTTLSEPLLERLLIKIRKTLPMEHVKEFTVEAGRPDSITKRKLEIMKEQGVTRISINPQTMKDETLRLIGRSHTVAQIKEAFELAREAGHDNINMDLIVGLQGETLEDVDKTLEEVGKLNPDSITIHSLVTKRAARLNLQKEKKQADNIDEMVEHGLRFCKAKGYEPYYMYRQKNTTGSSKSANQENVGYAKPGKEGIYNILIMEEMETILALGAGASSKFVFADEDRVERVENVKSLTDYISRIDEMIERKEKFLKENPL</sequence>
<dbReference type="GO" id="GO:0051989">
    <property type="term" value="F:coproporphyrinogen dehydrogenase activity"/>
    <property type="evidence" value="ECO:0007669"/>
    <property type="project" value="UniProtKB-EC"/>
</dbReference>
<dbReference type="CDD" id="cd01335">
    <property type="entry name" value="Radical_SAM"/>
    <property type="match status" value="1"/>
</dbReference>
<dbReference type="GO" id="GO:0051539">
    <property type="term" value="F:4 iron, 4 sulfur cluster binding"/>
    <property type="evidence" value="ECO:0007669"/>
    <property type="project" value="TreeGrafter"/>
</dbReference>
<dbReference type="SFLD" id="SFLDG01082">
    <property type="entry name" value="B12-binding_domain_containing"/>
    <property type="match status" value="1"/>
</dbReference>
<dbReference type="EMBL" id="VUMT01000007">
    <property type="protein sequence ID" value="MSS63428.1"/>
    <property type="molecule type" value="Genomic_DNA"/>
</dbReference>
<dbReference type="SFLD" id="SFLDF00310">
    <property type="entry name" value="oxygen-independent_coproporphy"/>
    <property type="match status" value="1"/>
</dbReference>
<dbReference type="GO" id="GO:0005737">
    <property type="term" value="C:cytoplasm"/>
    <property type="evidence" value="ECO:0007669"/>
    <property type="project" value="TreeGrafter"/>
</dbReference>
<organism evidence="6 7">
    <name type="scientific">Velocimicrobium porci</name>
    <dbReference type="NCBI Taxonomy" id="2606634"/>
    <lineage>
        <taxon>Bacteria</taxon>
        <taxon>Bacillati</taxon>
        <taxon>Bacillota</taxon>
        <taxon>Clostridia</taxon>
        <taxon>Lachnospirales</taxon>
        <taxon>Lachnospiraceae</taxon>
        <taxon>Velocimicrobium</taxon>
    </lineage>
</organism>
<evidence type="ECO:0000256" key="2">
    <source>
        <dbReference type="ARBA" id="ARBA00022723"/>
    </source>
</evidence>
<dbReference type="SMART" id="SM00729">
    <property type="entry name" value="Elp3"/>
    <property type="match status" value="1"/>
</dbReference>
<gene>
    <name evidence="6" type="primary">hemZ</name>
    <name evidence="6" type="ORF">FYJ58_05995</name>
</gene>
<keyword evidence="7" id="KW-1185">Reference proteome</keyword>
<dbReference type="PROSITE" id="PS51918">
    <property type="entry name" value="RADICAL_SAM"/>
    <property type="match status" value="1"/>
</dbReference>
<dbReference type="InterPro" id="IPR007197">
    <property type="entry name" value="rSAM"/>
</dbReference>
<dbReference type="SFLD" id="SFLDS00029">
    <property type="entry name" value="Radical_SAM"/>
    <property type="match status" value="1"/>
</dbReference>
<dbReference type="Pfam" id="PF04055">
    <property type="entry name" value="Radical_SAM"/>
    <property type="match status" value="1"/>
</dbReference>
<dbReference type="Proteomes" id="UP000482209">
    <property type="component" value="Unassembled WGS sequence"/>
</dbReference>
<protein>
    <submittedName>
        <fullName evidence="6">Coproporphyrinogen dehydrogenase HemZ</fullName>
        <ecNumber evidence="6">1.3.98.3</ecNumber>
    </submittedName>
</protein>
<dbReference type="RefSeq" id="WP_154518739.1">
    <property type="nucleotide sequence ID" value="NZ_VUMT01000007.1"/>
</dbReference>
<dbReference type="InterPro" id="IPR058240">
    <property type="entry name" value="rSAM_sf"/>
</dbReference>
<accession>A0A6L5XYZ2</accession>
<dbReference type="InterPro" id="IPR013785">
    <property type="entry name" value="Aldolase_TIM"/>
</dbReference>
<keyword evidence="1" id="KW-0949">S-adenosyl-L-methionine</keyword>
<keyword evidence="6" id="KW-0560">Oxidoreductase</keyword>
<dbReference type="AlphaFoldDB" id="A0A6L5XYZ2"/>
<feature type="domain" description="Radical SAM core" evidence="5">
    <location>
        <begin position="172"/>
        <end position="412"/>
    </location>
</feature>
<reference evidence="6 7" key="1">
    <citation type="submission" date="2019-08" db="EMBL/GenBank/DDBJ databases">
        <title>In-depth cultivation of the pig gut microbiome towards novel bacterial diversity and tailored functional studies.</title>
        <authorList>
            <person name="Wylensek D."/>
            <person name="Hitch T.C.A."/>
            <person name="Clavel T."/>
        </authorList>
    </citation>
    <scope>NUCLEOTIDE SEQUENCE [LARGE SCALE GENOMIC DNA]</scope>
    <source>
        <strain evidence="6 7">WCA-693-APC-MOT-I</strain>
    </source>
</reference>
<dbReference type="InterPro" id="IPR023995">
    <property type="entry name" value="HemZ"/>
</dbReference>
<evidence type="ECO:0000256" key="4">
    <source>
        <dbReference type="ARBA" id="ARBA00023014"/>
    </source>
</evidence>
<evidence type="ECO:0000256" key="1">
    <source>
        <dbReference type="ARBA" id="ARBA00022691"/>
    </source>
</evidence>
<dbReference type="InterPro" id="IPR006638">
    <property type="entry name" value="Elp3/MiaA/NifB-like_rSAM"/>
</dbReference>
<dbReference type="PANTHER" id="PTHR13932">
    <property type="entry name" value="COPROPORPHYRINIGEN III OXIDASE"/>
    <property type="match status" value="1"/>
</dbReference>
<dbReference type="NCBIfam" id="TIGR03994">
    <property type="entry name" value="rSAM_HemZ"/>
    <property type="match status" value="1"/>
</dbReference>
<evidence type="ECO:0000256" key="3">
    <source>
        <dbReference type="ARBA" id="ARBA00023004"/>
    </source>
</evidence>
<dbReference type="GO" id="GO:0006779">
    <property type="term" value="P:porphyrin-containing compound biosynthetic process"/>
    <property type="evidence" value="ECO:0007669"/>
    <property type="project" value="TreeGrafter"/>
</dbReference>
<dbReference type="SUPFAM" id="SSF102114">
    <property type="entry name" value="Radical SAM enzymes"/>
    <property type="match status" value="1"/>
</dbReference>
<dbReference type="InterPro" id="IPR034505">
    <property type="entry name" value="Coproporphyrinogen-III_oxidase"/>
</dbReference>
<dbReference type="EC" id="1.3.98.3" evidence="6"/>